<dbReference type="RefSeq" id="WP_279287058.1">
    <property type="nucleotide sequence ID" value="NZ_JACVHF010000179.1"/>
</dbReference>
<evidence type="ECO:0000256" key="2">
    <source>
        <dbReference type="ARBA" id="ARBA00029447"/>
    </source>
</evidence>
<dbReference type="PROSITE" id="PS50111">
    <property type="entry name" value="CHEMOTAXIS_TRANSDUC_2"/>
    <property type="match status" value="1"/>
</dbReference>
<organism evidence="5 6">
    <name type="scientific">Heliobacterium chlorum</name>
    <dbReference type="NCBI Taxonomy" id="2698"/>
    <lineage>
        <taxon>Bacteria</taxon>
        <taxon>Bacillati</taxon>
        <taxon>Bacillota</taxon>
        <taxon>Clostridia</taxon>
        <taxon>Eubacteriales</taxon>
        <taxon>Heliobacteriaceae</taxon>
        <taxon>Heliobacterium</taxon>
    </lineage>
</organism>
<feature type="non-terminal residue" evidence="5">
    <location>
        <position position="1"/>
    </location>
</feature>
<dbReference type="SUPFAM" id="SSF58104">
    <property type="entry name" value="Methyl-accepting chemotaxis protein (MCP) signaling domain"/>
    <property type="match status" value="1"/>
</dbReference>
<dbReference type="PANTHER" id="PTHR32089:SF112">
    <property type="entry name" value="LYSOZYME-LIKE PROTEIN-RELATED"/>
    <property type="match status" value="1"/>
</dbReference>
<name>A0ABR7TA02_HELCL</name>
<dbReference type="Gene3D" id="1.10.287.950">
    <property type="entry name" value="Methyl-accepting chemotaxis protein"/>
    <property type="match status" value="1"/>
</dbReference>
<evidence type="ECO:0000256" key="1">
    <source>
        <dbReference type="ARBA" id="ARBA00023224"/>
    </source>
</evidence>
<dbReference type="InterPro" id="IPR004089">
    <property type="entry name" value="MCPsignal_dom"/>
</dbReference>
<accession>A0ABR7TA02</accession>
<gene>
    <name evidence="5" type="ORF">H1S01_20885</name>
</gene>
<keyword evidence="1 3" id="KW-0807">Transducer</keyword>
<dbReference type="EMBL" id="JACVHF010000179">
    <property type="protein sequence ID" value="MBC9786806.1"/>
    <property type="molecule type" value="Genomic_DNA"/>
</dbReference>
<evidence type="ECO:0000313" key="6">
    <source>
        <dbReference type="Proteomes" id="UP000617402"/>
    </source>
</evidence>
<comment type="similarity">
    <text evidence="2">Belongs to the methyl-accepting chemotaxis (MCP) protein family.</text>
</comment>
<evidence type="ECO:0000313" key="5">
    <source>
        <dbReference type="EMBL" id="MBC9786806.1"/>
    </source>
</evidence>
<dbReference type="Proteomes" id="UP000617402">
    <property type="component" value="Unassembled WGS sequence"/>
</dbReference>
<dbReference type="PRINTS" id="PR00260">
    <property type="entry name" value="CHEMTRNSDUCR"/>
</dbReference>
<comment type="caution">
    <text evidence="5">The sequence shown here is derived from an EMBL/GenBank/DDBJ whole genome shotgun (WGS) entry which is preliminary data.</text>
</comment>
<dbReference type="PANTHER" id="PTHR32089">
    <property type="entry name" value="METHYL-ACCEPTING CHEMOTAXIS PROTEIN MCPB"/>
    <property type="match status" value="1"/>
</dbReference>
<evidence type="ECO:0000259" key="4">
    <source>
        <dbReference type="PROSITE" id="PS50111"/>
    </source>
</evidence>
<reference evidence="5 6" key="1">
    <citation type="submission" date="2020-07" db="EMBL/GenBank/DDBJ databases">
        <title>Draft whole-genome sequence of Heliobacterium chlorum DSM 3682, type strain.</title>
        <authorList>
            <person name="Kyndt J.A."/>
            <person name="Meyer T.E."/>
            <person name="Imhoff J.F."/>
        </authorList>
    </citation>
    <scope>NUCLEOTIDE SEQUENCE [LARGE SCALE GENOMIC DNA]</scope>
    <source>
        <strain evidence="5 6">DSM 3682</strain>
    </source>
</reference>
<sequence>DDGKISITETNSSISTVIKETSNSQTDLELISKRVDELHQSTSRIDNLVSSVKSISNKTNLLALNAAIEAARAGEFGRGFAVVADEIRTLANQSQLSVEQITKQLGYIRSE</sequence>
<proteinExistence type="inferred from homology"/>
<evidence type="ECO:0000256" key="3">
    <source>
        <dbReference type="PROSITE-ProRule" id="PRU00284"/>
    </source>
</evidence>
<dbReference type="InterPro" id="IPR004090">
    <property type="entry name" value="Chemotax_Me-accpt_rcpt"/>
</dbReference>
<feature type="domain" description="Methyl-accepting transducer" evidence="4">
    <location>
        <begin position="1"/>
        <end position="111"/>
    </location>
</feature>
<protein>
    <recommendedName>
        <fullName evidence="4">Methyl-accepting transducer domain-containing protein</fullName>
    </recommendedName>
</protein>
<keyword evidence="6" id="KW-1185">Reference proteome</keyword>
<dbReference type="Pfam" id="PF00015">
    <property type="entry name" value="MCPsignal"/>
    <property type="match status" value="1"/>
</dbReference>